<evidence type="ECO:0000256" key="3">
    <source>
        <dbReference type="ARBA" id="ARBA00012636"/>
    </source>
</evidence>
<dbReference type="GO" id="GO:0004474">
    <property type="term" value="F:malate synthase activity"/>
    <property type="evidence" value="ECO:0007669"/>
    <property type="project" value="UniProtKB-EC"/>
</dbReference>
<dbReference type="InterPro" id="IPR011076">
    <property type="entry name" value="Malate_synth_sf"/>
</dbReference>
<comment type="subcellular location">
    <subcellularLocation>
        <location evidence="1">Peroxisome</location>
    </subcellularLocation>
</comment>
<dbReference type="Proteomes" id="UP000189580">
    <property type="component" value="Chromosome c"/>
</dbReference>
<dbReference type="PANTHER" id="PTHR42902:SF1">
    <property type="entry name" value="MALATE SYNTHASE 1-RELATED"/>
    <property type="match status" value="1"/>
</dbReference>
<dbReference type="InterPro" id="IPR006252">
    <property type="entry name" value="Malate_synthA"/>
</dbReference>
<organism evidence="14 15">
    <name type="scientific">Sugiyamaella lignohabitans</name>
    <dbReference type="NCBI Taxonomy" id="796027"/>
    <lineage>
        <taxon>Eukaryota</taxon>
        <taxon>Fungi</taxon>
        <taxon>Dikarya</taxon>
        <taxon>Ascomycota</taxon>
        <taxon>Saccharomycotina</taxon>
        <taxon>Dipodascomycetes</taxon>
        <taxon>Dipodascales</taxon>
        <taxon>Trichomonascaceae</taxon>
        <taxon>Sugiyamaella</taxon>
    </lineage>
</organism>
<evidence type="ECO:0000256" key="2">
    <source>
        <dbReference type="ARBA" id="ARBA00006394"/>
    </source>
</evidence>
<dbReference type="InterPro" id="IPR044856">
    <property type="entry name" value="Malate_synth_C_sf"/>
</dbReference>
<proteinExistence type="inferred from homology"/>
<evidence type="ECO:0000256" key="9">
    <source>
        <dbReference type="PIRSR" id="PIRSR001363-1"/>
    </source>
</evidence>
<feature type="active site" description="Proton acceptor" evidence="9">
    <location>
        <position position="175"/>
    </location>
</feature>
<dbReference type="InterPro" id="IPR019830">
    <property type="entry name" value="Malate_synthase_CS"/>
</dbReference>
<dbReference type="PANTHER" id="PTHR42902">
    <property type="entry name" value="MALATE SYNTHASE"/>
    <property type="match status" value="1"/>
</dbReference>
<dbReference type="OrthoDB" id="186072at2759"/>
<dbReference type="InterPro" id="IPR001465">
    <property type="entry name" value="Malate_synthase_TIM"/>
</dbReference>
<dbReference type="UniPathway" id="UPA00703">
    <property type="reaction ID" value="UER00720"/>
</dbReference>
<dbReference type="SUPFAM" id="SSF51645">
    <property type="entry name" value="Malate synthase G"/>
    <property type="match status" value="1"/>
</dbReference>
<dbReference type="NCBIfam" id="TIGR01344">
    <property type="entry name" value="malate_syn_A"/>
    <property type="match status" value="1"/>
</dbReference>
<evidence type="ECO:0000313" key="15">
    <source>
        <dbReference type="Proteomes" id="UP000189580"/>
    </source>
</evidence>
<evidence type="ECO:0000259" key="12">
    <source>
        <dbReference type="Pfam" id="PF20656"/>
    </source>
</evidence>
<feature type="domain" description="Malate synthase C-terminal" evidence="13">
    <location>
        <begin position="427"/>
        <end position="543"/>
    </location>
</feature>
<keyword evidence="5 10" id="KW-0816">Tricarboxylic acid cycle</keyword>
<accession>A0A167C5Z1</accession>
<evidence type="ECO:0000313" key="14">
    <source>
        <dbReference type="EMBL" id="ANB11262.1"/>
    </source>
</evidence>
<evidence type="ECO:0000256" key="6">
    <source>
        <dbReference type="ARBA" id="ARBA00022679"/>
    </source>
</evidence>
<dbReference type="Pfam" id="PF20656">
    <property type="entry name" value="MS_N"/>
    <property type="match status" value="1"/>
</dbReference>
<dbReference type="InterPro" id="IPR048356">
    <property type="entry name" value="MS_N"/>
</dbReference>
<evidence type="ECO:0000259" key="11">
    <source>
        <dbReference type="Pfam" id="PF01274"/>
    </source>
</evidence>
<dbReference type="GeneID" id="30036156"/>
<dbReference type="EC" id="2.3.3.9" evidence="3 10"/>
<dbReference type="InterPro" id="IPR048355">
    <property type="entry name" value="MS_C"/>
</dbReference>
<evidence type="ECO:0000256" key="7">
    <source>
        <dbReference type="ARBA" id="ARBA00023140"/>
    </source>
</evidence>
<dbReference type="PIRSF" id="PIRSF001363">
    <property type="entry name" value="Malate_synth"/>
    <property type="match status" value="1"/>
</dbReference>
<comment type="catalytic activity">
    <reaction evidence="8 10">
        <text>glyoxylate + acetyl-CoA + H2O = (S)-malate + CoA + H(+)</text>
        <dbReference type="Rhea" id="RHEA:18181"/>
        <dbReference type="ChEBI" id="CHEBI:15377"/>
        <dbReference type="ChEBI" id="CHEBI:15378"/>
        <dbReference type="ChEBI" id="CHEBI:15589"/>
        <dbReference type="ChEBI" id="CHEBI:36655"/>
        <dbReference type="ChEBI" id="CHEBI:57287"/>
        <dbReference type="ChEBI" id="CHEBI:57288"/>
        <dbReference type="EC" id="2.3.3.9"/>
    </reaction>
</comment>
<evidence type="ECO:0000259" key="13">
    <source>
        <dbReference type="Pfam" id="PF20659"/>
    </source>
</evidence>
<dbReference type="GO" id="GO:0005782">
    <property type="term" value="C:peroxisomal matrix"/>
    <property type="evidence" value="ECO:0007669"/>
    <property type="project" value="TreeGrafter"/>
</dbReference>
<feature type="active site" description="Proton donor" evidence="9">
    <location>
        <position position="461"/>
    </location>
</feature>
<keyword evidence="6 10" id="KW-0808">Transferase</keyword>
<dbReference type="Pfam" id="PF20659">
    <property type="entry name" value="MS_C"/>
    <property type="match status" value="1"/>
</dbReference>
<dbReference type="RefSeq" id="XP_018733739.1">
    <property type="nucleotide sequence ID" value="XM_018881117.1"/>
</dbReference>
<evidence type="ECO:0000256" key="8">
    <source>
        <dbReference type="ARBA" id="ARBA00047918"/>
    </source>
</evidence>
<dbReference type="Gene3D" id="1.20.1220.12">
    <property type="entry name" value="Malate synthase, domain III"/>
    <property type="match status" value="1"/>
</dbReference>
<reference evidence="14 15" key="1">
    <citation type="submission" date="2016-02" db="EMBL/GenBank/DDBJ databases">
        <title>Complete genome sequence and transcriptome regulation of the pentose utilising yeast Sugiyamaella lignohabitans.</title>
        <authorList>
            <person name="Bellasio M."/>
            <person name="Peymann A."/>
            <person name="Valli M."/>
            <person name="Sipitzky M."/>
            <person name="Graf A."/>
            <person name="Sauer M."/>
            <person name="Marx H."/>
            <person name="Mattanovich D."/>
        </authorList>
    </citation>
    <scope>NUCLEOTIDE SEQUENCE [LARGE SCALE GENOMIC DNA]</scope>
    <source>
        <strain evidence="14 15">CBS 10342</strain>
    </source>
</reference>
<dbReference type="FunFam" id="1.20.1220.12:FF:000001">
    <property type="entry name" value="Malate synthase"/>
    <property type="match status" value="1"/>
</dbReference>
<dbReference type="KEGG" id="slb:AWJ20_4065"/>
<protein>
    <recommendedName>
        <fullName evidence="3 10">Malate synthase</fullName>
        <ecNumber evidence="3 10">2.3.3.9</ecNumber>
    </recommendedName>
</protein>
<comment type="similarity">
    <text evidence="2 10">Belongs to the malate synthase family.</text>
</comment>
<keyword evidence="7" id="KW-0576">Peroxisome</keyword>
<evidence type="ECO:0000256" key="5">
    <source>
        <dbReference type="ARBA" id="ARBA00022532"/>
    </source>
</evidence>
<comment type="pathway">
    <text evidence="10">Carbohydrate metabolism; glyoxylate cycle; (S)-malate from isocitrate: step 2/2.</text>
</comment>
<feature type="domain" description="Malate synthase TIM barrel" evidence="11">
    <location>
        <begin position="171"/>
        <end position="403"/>
    </location>
</feature>
<dbReference type="EMBL" id="CP014500">
    <property type="protein sequence ID" value="ANB11262.1"/>
    <property type="molecule type" value="Genomic_DNA"/>
</dbReference>
<keyword evidence="4 10" id="KW-0329">Glyoxylate bypass</keyword>
<dbReference type="Pfam" id="PF01274">
    <property type="entry name" value="MS_TIM-barrel"/>
    <property type="match status" value="1"/>
</dbReference>
<dbReference type="PROSITE" id="PS00510">
    <property type="entry name" value="MALATE_SYNTHASE"/>
    <property type="match status" value="1"/>
</dbReference>
<dbReference type="AlphaFoldDB" id="A0A167C5Z1"/>
<sequence>MNGIEIFAPIDSSHQLWPEATAPAKIITKSALEFVATLQRTHGKTRKELLEARNVRQQAIDKGTASLGLLDSTAHIRNDASWKGASLAPGLEDRRVEITGPPERKMIVNALNADVSTYMSDFEDSLAPTWSNVTWGQAHLYDAIRGQIGFSDAKTGKQYDILSRPHRKPVTLIVRPRGWHMEEKHVLVDGEPVSASLFDFGLYFYHNAKQLISNGAGPYFYVPKMESHLEARLWNNVFVQAQDLLHIPQGTIRATALLETLPGAFEMEEIIYELRDHSSGLNCGRWDYIFSTIKTLKNDSSHILPDRADVTMSVPFMSAYVKKLVEVCHRRGVHAMGGMAAQIPIKNDIQANEAAMARVKADKLREVKAGHDGTWVAHPALASIANDIFNQYMPQPNQISFNPFTLDNYQPPTPSDLTNTHIDGGRITEAGIRKNIYIALCYMEAWLRGQGCVPIDYLMEDAATAEVSRAQLYQWVIHKCTTQDTNKPITPELTTSILAEELASLEKTASQQNKFAQAARHLLPEVSGHQFNNFLTTLLYDDITTLSPVPVDPAQLEE</sequence>
<dbReference type="GO" id="GO:0006097">
    <property type="term" value="P:glyoxylate cycle"/>
    <property type="evidence" value="ECO:0007669"/>
    <property type="project" value="UniProtKB-UniPathway"/>
</dbReference>
<gene>
    <name evidence="14" type="primary">MLS1</name>
    <name evidence="14" type="ORF">AWJ20_4065</name>
</gene>
<evidence type="ECO:0000256" key="1">
    <source>
        <dbReference type="ARBA" id="ARBA00004275"/>
    </source>
</evidence>
<evidence type="ECO:0000256" key="4">
    <source>
        <dbReference type="ARBA" id="ARBA00022435"/>
    </source>
</evidence>
<keyword evidence="15" id="KW-1185">Reference proteome</keyword>
<dbReference type="Gene3D" id="3.20.20.360">
    <property type="entry name" value="Malate synthase, domain 3"/>
    <property type="match status" value="1"/>
</dbReference>
<dbReference type="FunFam" id="3.20.20.360:FF:000001">
    <property type="entry name" value="Malate synthase"/>
    <property type="match status" value="1"/>
</dbReference>
<feature type="domain" description="Malate synthase N-terminal" evidence="12">
    <location>
        <begin position="18"/>
        <end position="73"/>
    </location>
</feature>
<name>A0A167C5Z1_9ASCO</name>
<evidence type="ECO:0000256" key="10">
    <source>
        <dbReference type="RuleBase" id="RU000555"/>
    </source>
</evidence>
<dbReference type="CDD" id="cd00727">
    <property type="entry name" value="malate_synt_A"/>
    <property type="match status" value="1"/>
</dbReference>
<dbReference type="GO" id="GO:0006099">
    <property type="term" value="P:tricarboxylic acid cycle"/>
    <property type="evidence" value="ECO:0007669"/>
    <property type="project" value="UniProtKB-KW"/>
</dbReference>
<dbReference type="InterPro" id="IPR046363">
    <property type="entry name" value="MS_N_TIM-barrel_dom"/>
</dbReference>